<dbReference type="Proteomes" id="UP000186955">
    <property type="component" value="Unassembled WGS sequence"/>
</dbReference>
<evidence type="ECO:0000313" key="2">
    <source>
        <dbReference type="Proteomes" id="UP000186955"/>
    </source>
</evidence>
<dbReference type="AlphaFoldDB" id="A0A1Q5UMA9"/>
<dbReference type="EMBL" id="MNBE01000128">
    <property type="protein sequence ID" value="OKP13589.1"/>
    <property type="molecule type" value="Genomic_DNA"/>
</dbReference>
<protein>
    <submittedName>
        <fullName evidence="1">Uncharacterized protein</fullName>
    </submittedName>
</protein>
<name>A0A1Q5UMA9_9EURO</name>
<reference evidence="1 2" key="1">
    <citation type="submission" date="2016-10" db="EMBL/GenBank/DDBJ databases">
        <title>Genome sequence of the ascomycete fungus Penicillium subrubescens.</title>
        <authorList>
            <person name="De Vries R.P."/>
            <person name="Peng M."/>
            <person name="Dilokpimol A."/>
            <person name="Hilden K."/>
            <person name="Makela M.R."/>
            <person name="Grigoriev I."/>
            <person name="Riley R."/>
            <person name="Granchi Z."/>
        </authorList>
    </citation>
    <scope>NUCLEOTIDE SEQUENCE [LARGE SCALE GENOMIC DNA]</scope>
    <source>
        <strain evidence="1 2">CBS 132785</strain>
    </source>
</reference>
<keyword evidence="2" id="KW-1185">Reference proteome</keyword>
<organism evidence="1 2">
    <name type="scientific">Penicillium subrubescens</name>
    <dbReference type="NCBI Taxonomy" id="1316194"/>
    <lineage>
        <taxon>Eukaryota</taxon>
        <taxon>Fungi</taxon>
        <taxon>Dikarya</taxon>
        <taxon>Ascomycota</taxon>
        <taxon>Pezizomycotina</taxon>
        <taxon>Eurotiomycetes</taxon>
        <taxon>Eurotiomycetidae</taxon>
        <taxon>Eurotiales</taxon>
        <taxon>Aspergillaceae</taxon>
        <taxon>Penicillium</taxon>
    </lineage>
</organism>
<accession>A0A1Q5UMA9</accession>
<proteinExistence type="predicted"/>
<comment type="caution">
    <text evidence="1">The sequence shown here is derived from an EMBL/GenBank/DDBJ whole genome shotgun (WGS) entry which is preliminary data.</text>
</comment>
<gene>
    <name evidence="1" type="ORF">PENSUB_780</name>
</gene>
<sequence length="248" mass="26032">MSDATSNIPPSFSRADIQLLVSGYSRGGLHQWGRVGLFSRMLGLVPNYNHTDKSIAVVAWELTELMGHVVCVVDPCSATPWFLRIVLMPDFLFLGLHWAGTDVPVSSLGTYYHFLVAAISQRPLATGAMACYPLPFNTEWLNLFCALEAHLGGKAGDIDHLPPSMSSIPAAAAAAAANVPDATAVSSFAPAVAALDVDMEEVEEETGVVGGVMGSAVLAASPDHSQTRTSQTVLSQVAVLGGVGKPQD</sequence>
<evidence type="ECO:0000313" key="1">
    <source>
        <dbReference type="EMBL" id="OKP13589.1"/>
    </source>
</evidence>